<feature type="region of interest" description="Disordered" evidence="8">
    <location>
        <begin position="158"/>
        <end position="192"/>
    </location>
</feature>
<feature type="compositionally biased region" description="Low complexity" evidence="8">
    <location>
        <begin position="159"/>
        <end position="174"/>
    </location>
</feature>
<keyword evidence="5" id="KW-0472">Membrane</keyword>
<keyword evidence="3" id="KW-0336">GPI-anchor</keyword>
<protein>
    <recommendedName>
        <fullName evidence="10">Copper acquisition factor BIM1-like domain-containing protein</fullName>
    </recommendedName>
</protein>
<name>A0A063BRD4_USTVR</name>
<evidence type="ECO:0000313" key="11">
    <source>
        <dbReference type="EMBL" id="GAO13715.1"/>
    </source>
</evidence>
<feature type="domain" description="Copper acquisition factor BIM1-like" evidence="10">
    <location>
        <begin position="17"/>
        <end position="161"/>
    </location>
</feature>
<keyword evidence="6" id="KW-0325">Glycoprotein</keyword>
<evidence type="ECO:0000313" key="12">
    <source>
        <dbReference type="EMBL" id="QUC17404.1"/>
    </source>
</evidence>
<reference evidence="12" key="3">
    <citation type="submission" date="2020-03" db="EMBL/GenBank/DDBJ databases">
        <title>A mixture of massive structural variations and highly conserved coding sequences in Ustilaginoidea virens genome.</title>
        <authorList>
            <person name="Zhang K."/>
            <person name="Zhao Z."/>
            <person name="Zhang Z."/>
            <person name="Li Y."/>
            <person name="Hsiang T."/>
            <person name="Sun W."/>
        </authorList>
    </citation>
    <scope>NUCLEOTIDE SEQUENCE</scope>
    <source>
        <strain evidence="12">UV-8b</strain>
    </source>
</reference>
<keyword evidence="2" id="KW-1003">Cell membrane</keyword>
<evidence type="ECO:0000256" key="2">
    <source>
        <dbReference type="ARBA" id="ARBA00022475"/>
    </source>
</evidence>
<dbReference type="GO" id="GO:0098552">
    <property type="term" value="C:side of membrane"/>
    <property type="evidence" value="ECO:0007669"/>
    <property type="project" value="UniProtKB-KW"/>
</dbReference>
<dbReference type="GeneID" id="66062423"/>
<dbReference type="KEGG" id="uvi:66062423"/>
<accession>A0A063BRD4</accession>
<evidence type="ECO:0000256" key="7">
    <source>
        <dbReference type="ARBA" id="ARBA00023288"/>
    </source>
</evidence>
<dbReference type="Proteomes" id="UP000054053">
    <property type="component" value="Unassembled WGS sequence"/>
</dbReference>
<dbReference type="Pfam" id="PF20238">
    <property type="entry name" value="BIM1-like_dom"/>
    <property type="match status" value="1"/>
</dbReference>
<keyword evidence="4 9" id="KW-0732">Signal</keyword>
<dbReference type="CDD" id="cd21176">
    <property type="entry name" value="LPMO_auxiliary-like"/>
    <property type="match status" value="1"/>
</dbReference>
<feature type="compositionally biased region" description="Gly residues" evidence="8">
    <location>
        <begin position="175"/>
        <end position="192"/>
    </location>
</feature>
<dbReference type="PANTHER" id="PTHR34992">
    <property type="entry name" value="HYPHAL ANASTAMOSIS-7 PROTEIN"/>
    <property type="match status" value="1"/>
</dbReference>
<organism evidence="11 14">
    <name type="scientific">Ustilaginoidea virens</name>
    <name type="common">Rice false smut fungus</name>
    <name type="synonym">Villosiclava virens</name>
    <dbReference type="NCBI Taxonomy" id="1159556"/>
    <lineage>
        <taxon>Eukaryota</taxon>
        <taxon>Fungi</taxon>
        <taxon>Dikarya</taxon>
        <taxon>Ascomycota</taxon>
        <taxon>Pezizomycotina</taxon>
        <taxon>Sordariomycetes</taxon>
        <taxon>Hypocreomycetidae</taxon>
        <taxon>Hypocreales</taxon>
        <taxon>Clavicipitaceae</taxon>
        <taxon>Ustilaginoidea</taxon>
    </lineage>
</organism>
<sequence>MLSALVVALALAVHSVSAHFGLIHPPWRFDTLSKAGEAKYSQWTYPCAGVAYKSGNVTDWPVGGGALKLDLHHAWTYVFVNLGLGDNATNFNVSLTPEFWNVTGKGTLCVDKLPVPVAVEDGTPASLQVVTVGESGSALYNCADIRLVKDAKGPANCTSSSGVKVSSVRQQQQQQGGGGNSSGNGTTGSDKGSGGGVVVSGANIWALVTAAGLAYGFALVI</sequence>
<dbReference type="InterPro" id="IPR046530">
    <property type="entry name" value="BIM1-like_dom"/>
</dbReference>
<reference evidence="14" key="2">
    <citation type="journal article" date="2016" name="Genome Announc.">
        <title>Genome sequence of Ustilaginoidea virens IPU010, a rice pathogenic fungus causing false smut.</title>
        <authorList>
            <person name="Kumagai T."/>
            <person name="Ishii T."/>
            <person name="Terai G."/>
            <person name="Umemura M."/>
            <person name="Machida M."/>
            <person name="Asai K."/>
        </authorList>
    </citation>
    <scope>NUCLEOTIDE SEQUENCE [LARGE SCALE GENOMIC DNA]</scope>
    <source>
        <strain evidence="14">IPU010</strain>
    </source>
</reference>
<evidence type="ECO:0000259" key="10">
    <source>
        <dbReference type="Pfam" id="PF20238"/>
    </source>
</evidence>
<dbReference type="EMBL" id="CP072753">
    <property type="protein sequence ID" value="QUC17404.1"/>
    <property type="molecule type" value="Genomic_DNA"/>
</dbReference>
<dbReference type="EMBL" id="BBTG02000007">
    <property type="protein sequence ID" value="GAO13715.1"/>
    <property type="molecule type" value="Genomic_DNA"/>
</dbReference>
<dbReference type="OrthoDB" id="5333578at2759"/>
<evidence type="ECO:0000256" key="9">
    <source>
        <dbReference type="SAM" id="SignalP"/>
    </source>
</evidence>
<dbReference type="STRING" id="1159556.A0A063BRD4"/>
<dbReference type="Proteomes" id="UP000027002">
    <property type="component" value="Chromosome 1"/>
</dbReference>
<keyword evidence="13" id="KW-1185">Reference proteome</keyword>
<evidence type="ECO:0000313" key="14">
    <source>
        <dbReference type="Proteomes" id="UP000054053"/>
    </source>
</evidence>
<evidence type="ECO:0000256" key="6">
    <source>
        <dbReference type="ARBA" id="ARBA00023180"/>
    </source>
</evidence>
<dbReference type="RefSeq" id="XP_042995077.1">
    <property type="nucleotide sequence ID" value="XM_043139143.1"/>
</dbReference>
<dbReference type="AlphaFoldDB" id="A0A063BRD4"/>
<dbReference type="GO" id="GO:0005886">
    <property type="term" value="C:plasma membrane"/>
    <property type="evidence" value="ECO:0007669"/>
    <property type="project" value="UniProtKB-SubCell"/>
</dbReference>
<evidence type="ECO:0000256" key="4">
    <source>
        <dbReference type="ARBA" id="ARBA00022729"/>
    </source>
</evidence>
<dbReference type="HOGENOM" id="CLU_070647_2_1_1"/>
<feature type="signal peptide" evidence="9">
    <location>
        <begin position="1"/>
        <end position="18"/>
    </location>
</feature>
<evidence type="ECO:0000313" key="13">
    <source>
        <dbReference type="Proteomes" id="UP000027002"/>
    </source>
</evidence>
<proteinExistence type="predicted"/>
<evidence type="ECO:0000256" key="8">
    <source>
        <dbReference type="SAM" id="MobiDB-lite"/>
    </source>
</evidence>
<gene>
    <name evidence="12" type="ORF">UV8b_01645</name>
    <name evidence="11" type="ORF">UVI_02018140</name>
</gene>
<evidence type="ECO:0000256" key="1">
    <source>
        <dbReference type="ARBA" id="ARBA00004609"/>
    </source>
</evidence>
<evidence type="ECO:0000256" key="5">
    <source>
        <dbReference type="ARBA" id="ARBA00023136"/>
    </source>
</evidence>
<keyword evidence="7" id="KW-0449">Lipoprotein</keyword>
<dbReference type="PANTHER" id="PTHR34992:SF2">
    <property type="entry name" value="COPPER ACQUISITION FACTOR BIM1-LIKE DOMAIN-CONTAINING PROTEIN"/>
    <property type="match status" value="1"/>
</dbReference>
<evidence type="ECO:0000256" key="3">
    <source>
        <dbReference type="ARBA" id="ARBA00022622"/>
    </source>
</evidence>
<reference evidence="11" key="1">
    <citation type="journal article" date="2016" name="Genome Announc.">
        <title>Genome Sequence of Ustilaginoidea virens IPU010, a Rice Pathogenic Fungus Causing False Smut.</title>
        <authorList>
            <person name="Kumagai T."/>
            <person name="Ishii T."/>
            <person name="Terai G."/>
            <person name="Umemura M."/>
            <person name="Machida M."/>
            <person name="Asai K."/>
        </authorList>
    </citation>
    <scope>NUCLEOTIDE SEQUENCE [LARGE SCALE GENOMIC DNA]</scope>
    <source>
        <strain evidence="11">IPU010</strain>
    </source>
</reference>
<feature type="chain" id="PRO_5010402193" description="Copper acquisition factor BIM1-like domain-containing protein" evidence="9">
    <location>
        <begin position="19"/>
        <end position="221"/>
    </location>
</feature>
<dbReference type="InterPro" id="IPR046936">
    <property type="entry name" value="BIM1-like"/>
</dbReference>
<comment type="subcellular location">
    <subcellularLocation>
        <location evidence="1">Cell membrane</location>
        <topology evidence="1">Lipid-anchor</topology>
        <topology evidence="1">GPI-anchor</topology>
    </subcellularLocation>
</comment>